<reference evidence="1" key="1">
    <citation type="journal article" date="2018" name="Res. Microbiol.">
        <title>Extremely halophilic pleomorphic archaeal virus HRPV9 extends the diversity of pleolipoviruses with integrases.</title>
        <authorList>
            <person name="Atanasova N.S."/>
            <person name="Demina T.A."/>
            <person name="Krishnam Rajan Shanthi S.N."/>
            <person name="Oksanen H.M."/>
            <person name="Bamford D.H."/>
        </authorList>
    </citation>
    <scope>NUCLEOTIDE SEQUENCE [LARGE SCALE GENOMIC DNA]</scope>
    <source>
        <strain evidence="1">B2-2/SS5-4</strain>
    </source>
</reference>
<dbReference type="Proteomes" id="UP000289207">
    <property type="component" value="Segment"/>
</dbReference>
<keyword evidence="2" id="KW-1185">Reference proteome</keyword>
<dbReference type="RefSeq" id="YP_009819999.1">
    <property type="nucleotide sequence ID" value="NC_048160.1"/>
</dbReference>
<evidence type="ECO:0000313" key="2">
    <source>
        <dbReference type="Proteomes" id="UP000289207"/>
    </source>
</evidence>
<evidence type="ECO:0000313" key="1">
    <source>
        <dbReference type="EMBL" id="AVP39967.1"/>
    </source>
</evidence>
<protein>
    <submittedName>
        <fullName evidence="1">Uncharacterized protein</fullName>
    </submittedName>
</protein>
<dbReference type="GeneID" id="55011455"/>
<proteinExistence type="predicted"/>
<dbReference type="KEGG" id="vg:55011455"/>
<dbReference type="EMBL" id="KY965934">
    <property type="protein sequence ID" value="AVP39967.1"/>
    <property type="molecule type" value="Genomic_DNA"/>
</dbReference>
<organism evidence="1">
    <name type="scientific">Halorubrum pleomorphic virus 9</name>
    <dbReference type="NCBI Taxonomy" id="2126525"/>
    <lineage>
        <taxon>Viruses</taxon>
        <taxon>Monodnaviria</taxon>
        <taxon>Trapavirae</taxon>
        <taxon>Saleviricota</taxon>
        <taxon>Huolimaviricetes</taxon>
        <taxon>Haloruvirales</taxon>
        <taxon>Pleolipoviridae</taxon>
        <taxon>Betapleolipovirus</taxon>
        <taxon>Betapleolipovirus flexibile</taxon>
        <taxon>Betapleolipovirus HRPV9</taxon>
    </lineage>
</organism>
<sequence>MSDVSEYVDELTETERKDLEQTVLSRVQSSREHAERLVEGLTEEELREHLEEVER</sequence>
<name>A0A3S7I9G8_9VIRU</name>
<accession>A0A3S7I9G8</accession>